<keyword evidence="6 8" id="KW-0067">ATP-binding</keyword>
<protein>
    <recommendedName>
        <fullName evidence="13">Protein kinase domain-containing protein</fullName>
    </recommendedName>
</protein>
<dbReference type="SMART" id="SM00220">
    <property type="entry name" value="S_TKc"/>
    <property type="match status" value="1"/>
</dbReference>
<dbReference type="PANTHER" id="PTHR24350">
    <property type="entry name" value="SERINE/THREONINE-PROTEIN KINASE IAL-RELATED"/>
    <property type="match status" value="1"/>
</dbReference>
<feature type="region of interest" description="Disordered" evidence="12">
    <location>
        <begin position="369"/>
        <end position="450"/>
    </location>
</feature>
<dbReference type="GO" id="GO:0005524">
    <property type="term" value="F:ATP binding"/>
    <property type="evidence" value="ECO:0007669"/>
    <property type="project" value="UniProtKB-UniRule"/>
</dbReference>
<dbReference type="EMBL" id="CAMPGE010010089">
    <property type="protein sequence ID" value="CAI2368946.1"/>
    <property type="molecule type" value="Genomic_DNA"/>
</dbReference>
<evidence type="ECO:0000259" key="13">
    <source>
        <dbReference type="PROSITE" id="PS50011"/>
    </source>
</evidence>
<dbReference type="PROSITE" id="PS50011">
    <property type="entry name" value="PROTEIN_KINASE_DOM"/>
    <property type="match status" value="1"/>
</dbReference>
<dbReference type="InterPro" id="IPR008271">
    <property type="entry name" value="Ser/Thr_kinase_AS"/>
</dbReference>
<keyword evidence="3" id="KW-0808">Transferase</keyword>
<dbReference type="PROSITE" id="PS00107">
    <property type="entry name" value="PROTEIN_KINASE_ATP"/>
    <property type="match status" value="1"/>
</dbReference>
<dbReference type="FunFam" id="1.10.510.10:FF:000571">
    <property type="entry name" value="Maternal embryonic leucine zipper kinase"/>
    <property type="match status" value="1"/>
</dbReference>
<evidence type="ECO:0000256" key="9">
    <source>
        <dbReference type="PIRSR" id="PIRSR630616-3"/>
    </source>
</evidence>
<evidence type="ECO:0000256" key="1">
    <source>
        <dbReference type="ARBA" id="ARBA00011245"/>
    </source>
</evidence>
<dbReference type="InterPro" id="IPR000719">
    <property type="entry name" value="Prot_kinase_dom"/>
</dbReference>
<evidence type="ECO:0000313" key="14">
    <source>
        <dbReference type="EMBL" id="CAI2368946.1"/>
    </source>
</evidence>
<comment type="subunit">
    <text evidence="1">Monomer.</text>
</comment>
<dbReference type="PROSITE" id="PS00108">
    <property type="entry name" value="PROTEIN_KINASE_ST"/>
    <property type="match status" value="1"/>
</dbReference>
<evidence type="ECO:0000256" key="6">
    <source>
        <dbReference type="ARBA" id="ARBA00022840"/>
    </source>
</evidence>
<gene>
    <name evidence="14" type="ORF">ECRASSUSDP1_LOCUS10242</name>
</gene>
<feature type="domain" description="Protein kinase" evidence="13">
    <location>
        <begin position="96"/>
        <end position="354"/>
    </location>
</feature>
<dbReference type="Pfam" id="PF00069">
    <property type="entry name" value="Pkinase"/>
    <property type="match status" value="1"/>
</dbReference>
<sequence length="450" mass="51764">MDNIPDYLVLRLNGTSFLDRREEILSIEYNSIFTFAEFKMEACRTLRVKYDPKCRLFDKEGIETFEDDLNMLKSHDVLYLTSRGEDFDYSSVLNDYDRKDVLGEGGFGKVYHAVNRETGEDVAIKLMDISHYLTHADQIEEIYREADALQKMNHSHIISLHKAFVQRKEVILIMEYTGGGELKDRVEEMKDMDEIYARFIFQQICSAMSYCHNRGLIHRDLKLENVLFKEKGGMIIKIVDFGIAGVCKPQEKEKTDSGTLSYMPSEVLSGEKLEAGPGIDIWALGVMLYTMIYGKLPFYGDTEDEIINCIIKKKPSFKDKKTISKELKDLLIKVLNKDSDKRLSMFDLQNHKWMEMQDEEILTSIEESKLEQEQEEEKKNEEDELNAFDKLNIKDDKKSSKAGSDYNSLSAHSSNPSGGRKKKKMRGSSPRSGMNGTGKKKKKTIKKKAT</sequence>
<evidence type="ECO:0000313" key="15">
    <source>
        <dbReference type="Proteomes" id="UP001295684"/>
    </source>
</evidence>
<evidence type="ECO:0000256" key="8">
    <source>
        <dbReference type="PIRSR" id="PIRSR630616-2"/>
    </source>
</evidence>
<reference evidence="14" key="1">
    <citation type="submission" date="2023-07" db="EMBL/GenBank/DDBJ databases">
        <authorList>
            <consortium name="AG Swart"/>
            <person name="Singh M."/>
            <person name="Singh A."/>
            <person name="Seah K."/>
            <person name="Emmerich C."/>
        </authorList>
    </citation>
    <scope>NUCLEOTIDE SEQUENCE</scope>
    <source>
        <strain evidence="14">DP1</strain>
    </source>
</reference>
<proteinExistence type="inferred from homology"/>
<dbReference type="GO" id="GO:0004674">
    <property type="term" value="F:protein serine/threonine kinase activity"/>
    <property type="evidence" value="ECO:0007669"/>
    <property type="project" value="UniProtKB-KW"/>
</dbReference>
<accession>A0AAD1UGH4</accession>
<keyword evidence="4 8" id="KW-0547">Nucleotide-binding</keyword>
<dbReference type="InterPro" id="IPR030616">
    <property type="entry name" value="Aur-like"/>
</dbReference>
<keyword evidence="2 11" id="KW-0723">Serine/threonine-protein kinase</keyword>
<keyword evidence="15" id="KW-1185">Reference proteome</keyword>
<dbReference type="Gene3D" id="1.10.510.10">
    <property type="entry name" value="Transferase(Phosphotransferase) domain 1"/>
    <property type="match status" value="1"/>
</dbReference>
<evidence type="ECO:0000256" key="5">
    <source>
        <dbReference type="ARBA" id="ARBA00022777"/>
    </source>
</evidence>
<dbReference type="Proteomes" id="UP001295684">
    <property type="component" value="Unassembled WGS sequence"/>
</dbReference>
<evidence type="ECO:0000256" key="12">
    <source>
        <dbReference type="SAM" id="MobiDB-lite"/>
    </source>
</evidence>
<evidence type="ECO:0000256" key="2">
    <source>
        <dbReference type="ARBA" id="ARBA00022527"/>
    </source>
</evidence>
<feature type="compositionally biased region" description="Polar residues" evidence="12">
    <location>
        <begin position="405"/>
        <end position="415"/>
    </location>
</feature>
<feature type="binding site" evidence="8 10">
    <location>
        <position position="125"/>
    </location>
    <ligand>
        <name>ATP</name>
        <dbReference type="ChEBI" id="CHEBI:30616"/>
    </ligand>
</feature>
<dbReference type="AlphaFoldDB" id="A0AAD1UGH4"/>
<dbReference type="InterPro" id="IPR017441">
    <property type="entry name" value="Protein_kinase_ATP_BS"/>
</dbReference>
<evidence type="ECO:0000256" key="10">
    <source>
        <dbReference type="PROSITE-ProRule" id="PRU10141"/>
    </source>
</evidence>
<dbReference type="FunFam" id="3.30.200.20:FF:000042">
    <property type="entry name" value="Aurora kinase A"/>
    <property type="match status" value="1"/>
</dbReference>
<dbReference type="SUPFAM" id="SSF56112">
    <property type="entry name" value="Protein kinase-like (PK-like)"/>
    <property type="match status" value="1"/>
</dbReference>
<evidence type="ECO:0000256" key="3">
    <source>
        <dbReference type="ARBA" id="ARBA00022679"/>
    </source>
</evidence>
<feature type="compositionally biased region" description="Basic and acidic residues" evidence="12">
    <location>
        <begin position="369"/>
        <end position="381"/>
    </location>
</feature>
<comment type="caution">
    <text evidence="14">The sequence shown here is derived from an EMBL/GenBank/DDBJ whole genome shotgun (WGS) entry which is preliminary data.</text>
</comment>
<name>A0AAD1UGH4_EUPCR</name>
<evidence type="ECO:0000256" key="11">
    <source>
        <dbReference type="RuleBase" id="RU000304"/>
    </source>
</evidence>
<feature type="binding site" evidence="8">
    <location>
        <position position="240"/>
    </location>
    <ligand>
        <name>ATP</name>
        <dbReference type="ChEBI" id="CHEBI:30616"/>
    </ligand>
</feature>
<feature type="binding site" evidence="8">
    <location>
        <begin position="224"/>
        <end position="225"/>
    </location>
    <ligand>
        <name>ATP</name>
        <dbReference type="ChEBI" id="CHEBI:30616"/>
    </ligand>
</feature>
<evidence type="ECO:0000256" key="4">
    <source>
        <dbReference type="ARBA" id="ARBA00022741"/>
    </source>
</evidence>
<feature type="active site" description="Proton acceptor" evidence="7">
    <location>
        <position position="220"/>
    </location>
</feature>
<evidence type="ECO:0000256" key="7">
    <source>
        <dbReference type="PIRSR" id="PIRSR630616-1"/>
    </source>
</evidence>
<keyword evidence="5" id="KW-0418">Kinase</keyword>
<comment type="similarity">
    <text evidence="11">Belongs to the protein kinase superfamily.</text>
</comment>
<organism evidence="14 15">
    <name type="scientific">Euplotes crassus</name>
    <dbReference type="NCBI Taxonomy" id="5936"/>
    <lineage>
        <taxon>Eukaryota</taxon>
        <taxon>Sar</taxon>
        <taxon>Alveolata</taxon>
        <taxon>Ciliophora</taxon>
        <taxon>Intramacronucleata</taxon>
        <taxon>Spirotrichea</taxon>
        <taxon>Hypotrichia</taxon>
        <taxon>Euplotida</taxon>
        <taxon>Euplotidae</taxon>
        <taxon>Moneuplotes</taxon>
    </lineage>
</organism>
<feature type="compositionally biased region" description="Basic residues" evidence="12">
    <location>
        <begin position="438"/>
        <end position="450"/>
    </location>
</feature>
<feature type="cross-link" description="Glycyl lysine isopeptide (Lys-Gly) (interchain with G-Cter in SUMO2)" evidence="9">
    <location>
        <position position="222"/>
    </location>
</feature>
<dbReference type="InterPro" id="IPR011009">
    <property type="entry name" value="Kinase-like_dom_sf"/>
</dbReference>